<organism evidence="11 12">
    <name type="scientific">Thermodesulfobacterium geofontis</name>
    <dbReference type="NCBI Taxonomy" id="1295609"/>
    <lineage>
        <taxon>Bacteria</taxon>
        <taxon>Pseudomonadati</taxon>
        <taxon>Thermodesulfobacteriota</taxon>
        <taxon>Thermodesulfobacteria</taxon>
        <taxon>Thermodesulfobacteriales</taxon>
        <taxon>Thermodesulfobacteriaceae</taxon>
        <taxon>Thermodesulfobacterium</taxon>
    </lineage>
</organism>
<gene>
    <name evidence="11" type="primary">flgM</name>
    <name evidence="11" type="ORF">C0190_05885</name>
</gene>
<dbReference type="Pfam" id="PF04316">
    <property type="entry name" value="FlgM"/>
    <property type="match status" value="1"/>
</dbReference>
<comment type="function">
    <text evidence="7">Responsible for the coupling of flagellin expression to flagellar assembly by preventing expression of the flagellin genes when a component of the middle class of proteins is defective. It negatively regulates flagellar genes by inhibiting the activity of FliA by directly binding to FliA.</text>
</comment>
<dbReference type="AlphaFoldDB" id="A0A2N7PMJ1"/>
<reference evidence="11 12" key="1">
    <citation type="submission" date="2018-01" db="EMBL/GenBank/DDBJ databases">
        <title>Metagenomic assembled genomes from two thermal pools in the Uzon Caldera, Kamchatka, Russia.</title>
        <authorList>
            <person name="Wilkins L."/>
            <person name="Ettinger C."/>
        </authorList>
    </citation>
    <scope>NUCLEOTIDE SEQUENCE [LARGE SCALE GENOMIC DNA]</scope>
    <source>
        <strain evidence="11">ZAV-08</strain>
    </source>
</reference>
<evidence type="ECO:0000256" key="2">
    <source>
        <dbReference type="ARBA" id="ARBA00017823"/>
    </source>
</evidence>
<evidence type="ECO:0000256" key="9">
    <source>
        <dbReference type="SAM" id="MobiDB-lite"/>
    </source>
</evidence>
<keyword evidence="3" id="KW-0678">Repressor</keyword>
<dbReference type="InterPro" id="IPR007412">
    <property type="entry name" value="FlgM"/>
</dbReference>
<keyword evidence="11" id="KW-0969">Cilium</keyword>
<dbReference type="GO" id="GO:0045892">
    <property type="term" value="P:negative regulation of DNA-templated transcription"/>
    <property type="evidence" value="ECO:0007669"/>
    <property type="project" value="InterPro"/>
</dbReference>
<evidence type="ECO:0000256" key="4">
    <source>
        <dbReference type="ARBA" id="ARBA00022795"/>
    </source>
</evidence>
<evidence type="ECO:0000256" key="8">
    <source>
        <dbReference type="ARBA" id="ARBA00030117"/>
    </source>
</evidence>
<evidence type="ECO:0000256" key="3">
    <source>
        <dbReference type="ARBA" id="ARBA00022491"/>
    </source>
</evidence>
<evidence type="ECO:0000313" key="11">
    <source>
        <dbReference type="EMBL" id="PMP66242.1"/>
    </source>
</evidence>
<evidence type="ECO:0000256" key="7">
    <source>
        <dbReference type="ARBA" id="ARBA00024739"/>
    </source>
</evidence>
<dbReference type="GO" id="GO:0044781">
    <property type="term" value="P:bacterial-type flagellum organization"/>
    <property type="evidence" value="ECO:0007669"/>
    <property type="project" value="UniProtKB-KW"/>
</dbReference>
<sequence length="104" mass="11601">MMKISGIPPKNIENLIDIKEARKREENLKVGSTKTQEKPTPQGEVVEVSSQKLIESAVQKTLSMPEIREEKVVQLKAQIQAGTYNVSNREIARAMIATLLDEIA</sequence>
<feature type="domain" description="Anti-sigma-28 factor FlgM C-terminal" evidence="10">
    <location>
        <begin position="46"/>
        <end position="96"/>
    </location>
</feature>
<keyword evidence="6" id="KW-0804">Transcription</keyword>
<dbReference type="EMBL" id="PNIK01000082">
    <property type="protein sequence ID" value="PMP66242.1"/>
    <property type="molecule type" value="Genomic_DNA"/>
</dbReference>
<evidence type="ECO:0000256" key="1">
    <source>
        <dbReference type="ARBA" id="ARBA00005322"/>
    </source>
</evidence>
<feature type="region of interest" description="Disordered" evidence="9">
    <location>
        <begin position="24"/>
        <end position="47"/>
    </location>
</feature>
<comment type="caution">
    <text evidence="11">The sequence shown here is derived from an EMBL/GenBank/DDBJ whole genome shotgun (WGS) entry which is preliminary data.</text>
</comment>
<accession>A0A2N7PMJ1</accession>
<keyword evidence="5" id="KW-0805">Transcription regulation</keyword>
<dbReference type="InterPro" id="IPR035890">
    <property type="entry name" value="Anti-sigma-28_factor_FlgM_sf"/>
</dbReference>
<dbReference type="Proteomes" id="UP000235460">
    <property type="component" value="Unassembled WGS sequence"/>
</dbReference>
<evidence type="ECO:0000256" key="5">
    <source>
        <dbReference type="ARBA" id="ARBA00023015"/>
    </source>
</evidence>
<keyword evidence="11" id="KW-0282">Flagellum</keyword>
<dbReference type="InterPro" id="IPR031316">
    <property type="entry name" value="FlgM_C"/>
</dbReference>
<comment type="similarity">
    <text evidence="1">Belongs to the FlgM family.</text>
</comment>
<keyword evidence="11" id="KW-0966">Cell projection</keyword>
<protein>
    <recommendedName>
        <fullName evidence="2">Negative regulator of flagellin synthesis</fullName>
    </recommendedName>
    <alternativeName>
        <fullName evidence="8">Anti-sigma-28 factor</fullName>
    </alternativeName>
</protein>
<proteinExistence type="inferred from homology"/>
<name>A0A2N7PMJ1_9BACT</name>
<keyword evidence="4" id="KW-1005">Bacterial flagellum biogenesis</keyword>
<evidence type="ECO:0000256" key="6">
    <source>
        <dbReference type="ARBA" id="ARBA00023163"/>
    </source>
</evidence>
<evidence type="ECO:0000259" key="10">
    <source>
        <dbReference type="Pfam" id="PF04316"/>
    </source>
</evidence>
<dbReference type="SUPFAM" id="SSF101498">
    <property type="entry name" value="Anti-sigma factor FlgM"/>
    <property type="match status" value="1"/>
</dbReference>
<dbReference type="NCBIfam" id="TIGR03824">
    <property type="entry name" value="FlgM_jcvi"/>
    <property type="match status" value="1"/>
</dbReference>
<evidence type="ECO:0000313" key="12">
    <source>
        <dbReference type="Proteomes" id="UP000235460"/>
    </source>
</evidence>